<evidence type="ECO:0000256" key="7">
    <source>
        <dbReference type="ARBA" id="ARBA00022840"/>
    </source>
</evidence>
<keyword evidence="4" id="KW-1003">Cell membrane</keyword>
<feature type="domain" description="ABC transporter" evidence="9">
    <location>
        <begin position="10"/>
        <end position="274"/>
    </location>
</feature>
<evidence type="ECO:0000256" key="6">
    <source>
        <dbReference type="ARBA" id="ARBA00022741"/>
    </source>
</evidence>
<dbReference type="InterPro" id="IPR003439">
    <property type="entry name" value="ABC_transporter-like_ATP-bd"/>
</dbReference>
<dbReference type="InterPro" id="IPR050388">
    <property type="entry name" value="ABC_Ni/Peptide_Import"/>
</dbReference>
<keyword evidence="7 10" id="KW-0067">ATP-binding</keyword>
<dbReference type="SMART" id="SM00382">
    <property type="entry name" value="AAA"/>
    <property type="match status" value="1"/>
</dbReference>
<evidence type="ECO:0000256" key="4">
    <source>
        <dbReference type="ARBA" id="ARBA00022475"/>
    </source>
</evidence>
<gene>
    <name evidence="10" type="ORF">C7402_11148</name>
</gene>
<dbReference type="InterPro" id="IPR013563">
    <property type="entry name" value="Oligopep_ABC_C"/>
</dbReference>
<comment type="caution">
    <text evidence="10">The sequence shown here is derived from an EMBL/GenBank/DDBJ whole genome shotgun (WGS) entry which is preliminary data.</text>
</comment>
<keyword evidence="5" id="KW-0997">Cell inner membrane</keyword>
<dbReference type="GO" id="GO:0005524">
    <property type="term" value="F:ATP binding"/>
    <property type="evidence" value="ECO:0007669"/>
    <property type="project" value="UniProtKB-KW"/>
</dbReference>
<keyword evidence="8" id="KW-0472">Membrane</keyword>
<dbReference type="EMBL" id="QEOB01000011">
    <property type="protein sequence ID" value="PVX81146.1"/>
    <property type="molecule type" value="Genomic_DNA"/>
</dbReference>
<dbReference type="PROSITE" id="PS00211">
    <property type="entry name" value="ABC_TRANSPORTER_1"/>
    <property type="match status" value="1"/>
</dbReference>
<keyword evidence="11" id="KW-1185">Reference proteome</keyword>
<keyword evidence="6" id="KW-0547">Nucleotide-binding</keyword>
<dbReference type="Gene3D" id="3.40.50.300">
    <property type="entry name" value="P-loop containing nucleotide triphosphate hydrolases"/>
    <property type="match status" value="1"/>
</dbReference>
<dbReference type="InterPro" id="IPR017871">
    <property type="entry name" value="ABC_transporter-like_CS"/>
</dbReference>
<dbReference type="Pfam" id="PF00005">
    <property type="entry name" value="ABC_tran"/>
    <property type="match status" value="1"/>
</dbReference>
<evidence type="ECO:0000256" key="5">
    <source>
        <dbReference type="ARBA" id="ARBA00022519"/>
    </source>
</evidence>
<comment type="subcellular location">
    <subcellularLocation>
        <location evidence="1">Cell inner membrane</location>
        <topology evidence="1">Peripheral membrane protein</topology>
    </subcellularLocation>
</comment>
<dbReference type="CDD" id="cd03257">
    <property type="entry name" value="ABC_NikE_OppD_transporters"/>
    <property type="match status" value="1"/>
</dbReference>
<protein>
    <submittedName>
        <fullName evidence="10">Peptide/nickel transport system ATP-binding protein</fullName>
    </submittedName>
</protein>
<evidence type="ECO:0000256" key="3">
    <source>
        <dbReference type="ARBA" id="ARBA00022448"/>
    </source>
</evidence>
<name>A0ABX5KI91_9BURK</name>
<dbReference type="Proteomes" id="UP000245712">
    <property type="component" value="Unassembled WGS sequence"/>
</dbReference>
<dbReference type="InterPro" id="IPR027417">
    <property type="entry name" value="P-loop_NTPase"/>
</dbReference>
<evidence type="ECO:0000313" key="11">
    <source>
        <dbReference type="Proteomes" id="UP000245712"/>
    </source>
</evidence>
<dbReference type="NCBIfam" id="TIGR01727">
    <property type="entry name" value="oligo_HPY"/>
    <property type="match status" value="1"/>
</dbReference>
<dbReference type="RefSeq" id="WP_116612220.1">
    <property type="nucleotide sequence ID" value="NZ_QEOB01000011.1"/>
</dbReference>
<organism evidence="10 11">
    <name type="scientific">Paraburkholderia unamae</name>
    <dbReference type="NCBI Taxonomy" id="219649"/>
    <lineage>
        <taxon>Bacteria</taxon>
        <taxon>Pseudomonadati</taxon>
        <taxon>Pseudomonadota</taxon>
        <taxon>Betaproteobacteria</taxon>
        <taxon>Burkholderiales</taxon>
        <taxon>Burkholderiaceae</taxon>
        <taxon>Paraburkholderia</taxon>
    </lineage>
</organism>
<evidence type="ECO:0000313" key="10">
    <source>
        <dbReference type="EMBL" id="PVX81146.1"/>
    </source>
</evidence>
<dbReference type="SUPFAM" id="SSF52540">
    <property type="entry name" value="P-loop containing nucleoside triphosphate hydrolases"/>
    <property type="match status" value="1"/>
</dbReference>
<proteinExistence type="inferred from homology"/>
<evidence type="ECO:0000256" key="2">
    <source>
        <dbReference type="ARBA" id="ARBA00005417"/>
    </source>
</evidence>
<keyword evidence="3" id="KW-0813">Transport</keyword>
<dbReference type="PROSITE" id="PS50893">
    <property type="entry name" value="ABC_TRANSPORTER_2"/>
    <property type="match status" value="1"/>
</dbReference>
<evidence type="ECO:0000256" key="1">
    <source>
        <dbReference type="ARBA" id="ARBA00004417"/>
    </source>
</evidence>
<dbReference type="InterPro" id="IPR003593">
    <property type="entry name" value="AAA+_ATPase"/>
</dbReference>
<evidence type="ECO:0000259" key="9">
    <source>
        <dbReference type="PROSITE" id="PS50893"/>
    </source>
</evidence>
<evidence type="ECO:0000256" key="8">
    <source>
        <dbReference type="ARBA" id="ARBA00023136"/>
    </source>
</evidence>
<comment type="similarity">
    <text evidence="2">Belongs to the ABC transporter superfamily.</text>
</comment>
<dbReference type="PANTHER" id="PTHR43297">
    <property type="entry name" value="OLIGOPEPTIDE TRANSPORT ATP-BINDING PROTEIN APPD"/>
    <property type="match status" value="1"/>
</dbReference>
<dbReference type="Pfam" id="PF08352">
    <property type="entry name" value="oligo_HPY"/>
    <property type="match status" value="1"/>
</dbReference>
<sequence>MSNEAIALDVKQLCVRFATPAGQVHALTDVTLQVRRGETLALVGESGSGKSVTSLSLMRLLGGRAQLAGEAWLHSGASAKSAGSAGSAGSGAVDLLALGEKPMMKLRGNRISMVFQEPMTSLNPLQRIGKQVEEALTIHGMGKRGEVRERAIALLGKVGISDPASRAKQYPHQLSGGMRQRVMIAIALACEPAVLLADEPTTALDVTVQAQILELIRKLQQEAGMAVVFITHDMGVVAQIADRVAVMYGGQIVETAPTAELFAAPKHPYTRALLDSIPRPAEGGALRGIPGQIEAIVGAPTGCRFANRCTRAEARCSVEVPAQTQVNEVHSVRCHFWNKV</sequence>
<accession>A0ABX5KI91</accession>
<reference evidence="10 11" key="1">
    <citation type="submission" date="2018-05" db="EMBL/GenBank/DDBJ databases">
        <title>Genomic Encyclopedia of Type Strains, Phase IV (KMG-V): Genome sequencing to study the core and pangenomes of soil and plant-associated prokaryotes.</title>
        <authorList>
            <person name="Whitman W."/>
        </authorList>
    </citation>
    <scope>NUCLEOTIDE SEQUENCE [LARGE SCALE GENOMIC DNA]</scope>
    <source>
        <strain evidence="10 11">SCZa-39</strain>
    </source>
</reference>
<dbReference type="PANTHER" id="PTHR43297:SF2">
    <property type="entry name" value="DIPEPTIDE TRANSPORT ATP-BINDING PROTEIN DPPD"/>
    <property type="match status" value="1"/>
</dbReference>